<evidence type="ECO:0000256" key="1">
    <source>
        <dbReference type="SAM" id="SignalP"/>
    </source>
</evidence>
<evidence type="ECO:0000313" key="3">
    <source>
        <dbReference type="Proteomes" id="UP001196413"/>
    </source>
</evidence>
<dbReference type="AlphaFoldDB" id="A0AAD5MVI4"/>
<protein>
    <submittedName>
        <fullName evidence="2">Uncharacterized protein</fullName>
    </submittedName>
</protein>
<feature type="signal peptide" evidence="1">
    <location>
        <begin position="1"/>
        <end position="18"/>
    </location>
</feature>
<organism evidence="2 3">
    <name type="scientific">Parelaphostrongylus tenuis</name>
    <name type="common">Meningeal worm</name>
    <dbReference type="NCBI Taxonomy" id="148309"/>
    <lineage>
        <taxon>Eukaryota</taxon>
        <taxon>Metazoa</taxon>
        <taxon>Ecdysozoa</taxon>
        <taxon>Nematoda</taxon>
        <taxon>Chromadorea</taxon>
        <taxon>Rhabditida</taxon>
        <taxon>Rhabditina</taxon>
        <taxon>Rhabditomorpha</taxon>
        <taxon>Strongyloidea</taxon>
        <taxon>Metastrongylidae</taxon>
        <taxon>Parelaphostrongylus</taxon>
    </lineage>
</organism>
<name>A0AAD5MVI4_PARTN</name>
<reference evidence="2" key="1">
    <citation type="submission" date="2021-06" db="EMBL/GenBank/DDBJ databases">
        <title>Parelaphostrongylus tenuis whole genome reference sequence.</title>
        <authorList>
            <person name="Garwood T.J."/>
            <person name="Larsen P.A."/>
            <person name="Fountain-Jones N.M."/>
            <person name="Garbe J.R."/>
            <person name="Macchietto M.G."/>
            <person name="Kania S.A."/>
            <person name="Gerhold R.W."/>
            <person name="Richards J.E."/>
            <person name="Wolf T.M."/>
        </authorList>
    </citation>
    <scope>NUCLEOTIDE SEQUENCE</scope>
    <source>
        <strain evidence="2">MNPRO001-30</strain>
        <tissue evidence="2">Meninges</tissue>
    </source>
</reference>
<keyword evidence="1" id="KW-0732">Signal</keyword>
<dbReference type="EMBL" id="JAHQIW010002203">
    <property type="protein sequence ID" value="KAJ1354766.1"/>
    <property type="molecule type" value="Genomic_DNA"/>
</dbReference>
<keyword evidence="3" id="KW-1185">Reference proteome</keyword>
<comment type="caution">
    <text evidence="2">The sequence shown here is derived from an EMBL/GenBank/DDBJ whole genome shotgun (WGS) entry which is preliminary data.</text>
</comment>
<accession>A0AAD5MVI4</accession>
<dbReference type="Proteomes" id="UP001196413">
    <property type="component" value="Unassembled WGS sequence"/>
</dbReference>
<proteinExistence type="predicted"/>
<feature type="chain" id="PRO_5042073191" evidence="1">
    <location>
        <begin position="19"/>
        <end position="70"/>
    </location>
</feature>
<sequence length="70" mass="7757">MFLSLLVICLLAIIATETSPYAPHKLDKRAPCNTRIVECCSYDQKTTNLTCAPPRNNTCPPGQHEIVELV</sequence>
<evidence type="ECO:0000313" key="2">
    <source>
        <dbReference type="EMBL" id="KAJ1354766.1"/>
    </source>
</evidence>
<gene>
    <name evidence="2" type="ORF">KIN20_011797</name>
</gene>